<dbReference type="AlphaFoldDB" id="A0A0P1H4M7"/>
<accession>A0A0P1H4M7</accession>
<keyword evidence="2" id="KW-1185">Reference proteome</keyword>
<evidence type="ECO:0000313" key="1">
    <source>
        <dbReference type="EMBL" id="CUH84143.1"/>
    </source>
</evidence>
<evidence type="ECO:0008006" key="3">
    <source>
        <dbReference type="Google" id="ProtNLM"/>
    </source>
</evidence>
<dbReference type="RefSeq" id="WP_058318227.1">
    <property type="nucleotide sequence ID" value="NZ_CYSF01000006.1"/>
</dbReference>
<gene>
    <name evidence="1" type="ORF">TM5383_01348</name>
</gene>
<dbReference type="EMBL" id="CYSF01000006">
    <property type="protein sequence ID" value="CUH84143.1"/>
    <property type="molecule type" value="Genomic_DNA"/>
</dbReference>
<dbReference type="Pfam" id="PF12525">
    <property type="entry name" value="DUF3726"/>
    <property type="match status" value="1"/>
</dbReference>
<protein>
    <recommendedName>
        <fullName evidence="3">DUF3726 domain-containing protein</fullName>
    </recommendedName>
</protein>
<reference evidence="1 2" key="1">
    <citation type="submission" date="2015-09" db="EMBL/GenBank/DDBJ databases">
        <authorList>
            <consortium name="Swine Surveillance"/>
        </authorList>
    </citation>
    <scope>NUCLEOTIDE SEQUENCE [LARGE SCALE GENOMIC DNA]</scope>
    <source>
        <strain evidence="1 2">CECT 8383</strain>
    </source>
</reference>
<dbReference type="OrthoDB" id="8420038at2"/>
<organism evidence="1 2">
    <name type="scientific">Thalassovita mediterranea</name>
    <dbReference type="NCBI Taxonomy" id="340021"/>
    <lineage>
        <taxon>Bacteria</taxon>
        <taxon>Pseudomonadati</taxon>
        <taxon>Pseudomonadota</taxon>
        <taxon>Alphaproteobacteria</taxon>
        <taxon>Rhodobacterales</taxon>
        <taxon>Roseobacteraceae</taxon>
        <taxon>Thalassovita</taxon>
    </lineage>
</organism>
<dbReference type="InterPro" id="IPR022201">
    <property type="entry name" value="DUF3726"/>
</dbReference>
<proteinExistence type="predicted"/>
<dbReference type="STRING" id="340021.TM5383_01348"/>
<dbReference type="Proteomes" id="UP000051681">
    <property type="component" value="Unassembled WGS sequence"/>
</dbReference>
<sequence>MSHSLNEIEAMSKRAARGAGLSWGLSEEAAKGTRWLSAFGFPGTEMLTELLQMNDRIPPIDVSPVSLSADIWHAPTRRMSPLIAGASLSDCAVRLLERGTITMQNVSLPLLAVPFMGGAALRLGVPVAAEWDGARVATDGKQLCVQGEAEALRSKHAATLVFSAPAEMTGKREPVMRAEVCEDSWDQLGKFAHRTFAPATEESRLRGAGAGVSDND</sequence>
<evidence type="ECO:0000313" key="2">
    <source>
        <dbReference type="Proteomes" id="UP000051681"/>
    </source>
</evidence>
<name>A0A0P1H4M7_9RHOB</name>